<dbReference type="InterPro" id="IPR041581">
    <property type="entry name" value="Glyoxalase_6"/>
</dbReference>
<dbReference type="EMBL" id="BMGP01000005">
    <property type="protein sequence ID" value="GGF34373.1"/>
    <property type="molecule type" value="Genomic_DNA"/>
</dbReference>
<gene>
    <name evidence="2" type="ORF">GCM10011399_29380</name>
</gene>
<protein>
    <submittedName>
        <fullName evidence="2">Glyoxalase</fullName>
    </submittedName>
</protein>
<accession>A0A917BDD1</accession>
<name>A0A917BDD1_9MICO</name>
<organism evidence="2 3">
    <name type="scientific">Subtercola lobariae</name>
    <dbReference type="NCBI Taxonomy" id="1588641"/>
    <lineage>
        <taxon>Bacteria</taxon>
        <taxon>Bacillati</taxon>
        <taxon>Actinomycetota</taxon>
        <taxon>Actinomycetes</taxon>
        <taxon>Micrococcales</taxon>
        <taxon>Microbacteriaceae</taxon>
        <taxon>Subtercola</taxon>
    </lineage>
</organism>
<dbReference type="Gene3D" id="3.10.180.10">
    <property type="entry name" value="2,3-Dihydroxybiphenyl 1,2-Dioxygenase, domain 1"/>
    <property type="match status" value="1"/>
</dbReference>
<dbReference type="InterPro" id="IPR037523">
    <property type="entry name" value="VOC_core"/>
</dbReference>
<keyword evidence="3" id="KW-1185">Reference proteome</keyword>
<evidence type="ECO:0000313" key="3">
    <source>
        <dbReference type="Proteomes" id="UP000598775"/>
    </source>
</evidence>
<evidence type="ECO:0000259" key="1">
    <source>
        <dbReference type="PROSITE" id="PS51819"/>
    </source>
</evidence>
<dbReference type="Pfam" id="PF18029">
    <property type="entry name" value="Glyoxalase_6"/>
    <property type="match status" value="1"/>
</dbReference>
<evidence type="ECO:0000313" key="2">
    <source>
        <dbReference type="EMBL" id="GGF34373.1"/>
    </source>
</evidence>
<feature type="domain" description="VOC" evidence="1">
    <location>
        <begin position="2"/>
        <end position="113"/>
    </location>
</feature>
<dbReference type="InterPro" id="IPR029068">
    <property type="entry name" value="Glyas_Bleomycin-R_OHBP_Dase"/>
</dbReference>
<proteinExistence type="predicted"/>
<comment type="caution">
    <text evidence="2">The sequence shown here is derived from an EMBL/GenBank/DDBJ whole genome shotgun (WGS) entry which is preliminary data.</text>
</comment>
<dbReference type="SUPFAM" id="SSF54593">
    <property type="entry name" value="Glyoxalase/Bleomycin resistance protein/Dihydroxybiphenyl dioxygenase"/>
    <property type="match status" value="1"/>
</dbReference>
<dbReference type="RefSeq" id="WP_188679454.1">
    <property type="nucleotide sequence ID" value="NZ_BMGP01000005.1"/>
</dbReference>
<dbReference type="AlphaFoldDB" id="A0A917BDD1"/>
<dbReference type="CDD" id="cd06587">
    <property type="entry name" value="VOC"/>
    <property type="match status" value="1"/>
</dbReference>
<reference evidence="2 3" key="1">
    <citation type="journal article" date="2014" name="Int. J. Syst. Evol. Microbiol.">
        <title>Complete genome sequence of Corynebacterium casei LMG S-19264T (=DSM 44701T), isolated from a smear-ripened cheese.</title>
        <authorList>
            <consortium name="US DOE Joint Genome Institute (JGI-PGF)"/>
            <person name="Walter F."/>
            <person name="Albersmeier A."/>
            <person name="Kalinowski J."/>
            <person name="Ruckert C."/>
        </authorList>
    </citation>
    <scope>NUCLEOTIDE SEQUENCE [LARGE SCALE GENOMIC DNA]</scope>
    <source>
        <strain evidence="2 3">CGMCC 1.12976</strain>
    </source>
</reference>
<sequence>MTIIHTLSVSAVSDLEVSAEWYERMLGEPPTNVPTPGILAEWRVTSNGWLQVTVDAARAGTSMVNLAVDNLAATIRDLASRGISAGETQHANTGVDLATLTDPDGNTITLIGNFREHY</sequence>
<dbReference type="PROSITE" id="PS51819">
    <property type="entry name" value="VOC"/>
    <property type="match status" value="1"/>
</dbReference>
<dbReference type="Proteomes" id="UP000598775">
    <property type="component" value="Unassembled WGS sequence"/>
</dbReference>